<name>A0ABV9CU60_9ACTN</name>
<feature type="domain" description="DUF397" evidence="1">
    <location>
        <begin position="2"/>
        <end position="30"/>
    </location>
</feature>
<sequence length="36" mass="3695">MIAVRDSRKSNGPALIFSPGEWTAFIGGVKNGGFGG</sequence>
<keyword evidence="3" id="KW-1185">Reference proteome</keyword>
<evidence type="ECO:0000259" key="1">
    <source>
        <dbReference type="Pfam" id="PF04149"/>
    </source>
</evidence>
<dbReference type="Pfam" id="PF04149">
    <property type="entry name" value="DUF397"/>
    <property type="match status" value="1"/>
</dbReference>
<dbReference type="EMBL" id="JBHSFP010000037">
    <property type="protein sequence ID" value="MFC4535937.1"/>
    <property type="molecule type" value="Genomic_DNA"/>
</dbReference>
<organism evidence="2 3">
    <name type="scientific">Sphaerisporangium dianthi</name>
    <dbReference type="NCBI Taxonomy" id="1436120"/>
    <lineage>
        <taxon>Bacteria</taxon>
        <taxon>Bacillati</taxon>
        <taxon>Actinomycetota</taxon>
        <taxon>Actinomycetes</taxon>
        <taxon>Streptosporangiales</taxon>
        <taxon>Streptosporangiaceae</taxon>
        <taxon>Sphaerisporangium</taxon>
    </lineage>
</organism>
<evidence type="ECO:0000313" key="2">
    <source>
        <dbReference type="EMBL" id="MFC4535937.1"/>
    </source>
</evidence>
<dbReference type="InterPro" id="IPR007278">
    <property type="entry name" value="DUF397"/>
</dbReference>
<proteinExistence type="predicted"/>
<comment type="caution">
    <text evidence="2">The sequence shown here is derived from an EMBL/GenBank/DDBJ whole genome shotgun (WGS) entry which is preliminary data.</text>
</comment>
<gene>
    <name evidence="2" type="ORF">ACFO60_34665</name>
</gene>
<reference evidence="3" key="1">
    <citation type="journal article" date="2019" name="Int. J. Syst. Evol. Microbiol.">
        <title>The Global Catalogue of Microorganisms (GCM) 10K type strain sequencing project: providing services to taxonomists for standard genome sequencing and annotation.</title>
        <authorList>
            <consortium name="The Broad Institute Genomics Platform"/>
            <consortium name="The Broad Institute Genome Sequencing Center for Infectious Disease"/>
            <person name="Wu L."/>
            <person name="Ma J."/>
        </authorList>
    </citation>
    <scope>NUCLEOTIDE SEQUENCE [LARGE SCALE GENOMIC DNA]</scope>
    <source>
        <strain evidence="3">CGMCC 4.7132</strain>
    </source>
</reference>
<dbReference type="RefSeq" id="WP_380849459.1">
    <property type="nucleotide sequence ID" value="NZ_JBHSFP010000037.1"/>
</dbReference>
<evidence type="ECO:0000313" key="3">
    <source>
        <dbReference type="Proteomes" id="UP001596004"/>
    </source>
</evidence>
<dbReference type="Proteomes" id="UP001596004">
    <property type="component" value="Unassembled WGS sequence"/>
</dbReference>
<protein>
    <submittedName>
        <fullName evidence="2">DUF397 domain-containing protein</fullName>
    </submittedName>
</protein>
<accession>A0ABV9CU60</accession>